<comment type="caution">
    <text evidence="1">The sequence shown here is derived from an EMBL/GenBank/DDBJ whole genome shotgun (WGS) entry which is preliminary data.</text>
</comment>
<evidence type="ECO:0000313" key="2">
    <source>
        <dbReference type="Proteomes" id="UP001177021"/>
    </source>
</evidence>
<gene>
    <name evidence="1" type="ORF">MILVUS5_LOCUS34299</name>
</gene>
<name>A0ACB0LLV9_TRIPR</name>
<dbReference type="EMBL" id="CASHSV030000615">
    <property type="protein sequence ID" value="CAJ2670241.1"/>
    <property type="molecule type" value="Genomic_DNA"/>
</dbReference>
<sequence length="243" mass="27456">MEGISVLKKSSKGKKDDLYHVIHKVPYGDSPYVKAKHAQLVDKDPEVAIVYFWKAINVGDKVDSALKDMAVVMKQLDRAEEAIEAIKSFRGLCSKHSQESLDNVLLDLYKGNLGWAYMQKTNYMMAEVVFKKAQMIDADANKALNLALCLMRQSRYEEAYLILEQVLQGKLPGSDEIKSKNRAEELVVELSANLPQPLFMDDLGLDDDLVKGIDGLLNIWSPTRSRRLPIFEEISSFRDQLAC</sequence>
<evidence type="ECO:0000313" key="1">
    <source>
        <dbReference type="EMBL" id="CAJ2670241.1"/>
    </source>
</evidence>
<dbReference type="Proteomes" id="UP001177021">
    <property type="component" value="Unassembled WGS sequence"/>
</dbReference>
<organism evidence="1 2">
    <name type="scientific">Trifolium pratense</name>
    <name type="common">Red clover</name>
    <dbReference type="NCBI Taxonomy" id="57577"/>
    <lineage>
        <taxon>Eukaryota</taxon>
        <taxon>Viridiplantae</taxon>
        <taxon>Streptophyta</taxon>
        <taxon>Embryophyta</taxon>
        <taxon>Tracheophyta</taxon>
        <taxon>Spermatophyta</taxon>
        <taxon>Magnoliopsida</taxon>
        <taxon>eudicotyledons</taxon>
        <taxon>Gunneridae</taxon>
        <taxon>Pentapetalae</taxon>
        <taxon>rosids</taxon>
        <taxon>fabids</taxon>
        <taxon>Fabales</taxon>
        <taxon>Fabaceae</taxon>
        <taxon>Papilionoideae</taxon>
        <taxon>50 kb inversion clade</taxon>
        <taxon>NPAAA clade</taxon>
        <taxon>Hologalegina</taxon>
        <taxon>IRL clade</taxon>
        <taxon>Trifolieae</taxon>
        <taxon>Trifolium</taxon>
    </lineage>
</organism>
<keyword evidence="2" id="KW-1185">Reference proteome</keyword>
<protein>
    <submittedName>
        <fullName evidence="1">Uncharacterized protein</fullName>
    </submittedName>
</protein>
<accession>A0ACB0LLV9</accession>
<reference evidence="1" key="1">
    <citation type="submission" date="2023-10" db="EMBL/GenBank/DDBJ databases">
        <authorList>
            <person name="Rodriguez Cubillos JULIANA M."/>
            <person name="De Vega J."/>
        </authorList>
    </citation>
    <scope>NUCLEOTIDE SEQUENCE</scope>
</reference>
<proteinExistence type="predicted"/>